<dbReference type="Proteomes" id="UP000813385">
    <property type="component" value="Unassembled WGS sequence"/>
</dbReference>
<accession>A0A8K0TTG9</accession>
<feature type="compositionally biased region" description="Polar residues" evidence="1">
    <location>
        <begin position="62"/>
        <end position="78"/>
    </location>
</feature>
<evidence type="ECO:0000313" key="4">
    <source>
        <dbReference type="Proteomes" id="UP000813385"/>
    </source>
</evidence>
<dbReference type="EMBL" id="JAGPXD010000001">
    <property type="protein sequence ID" value="KAH7375621.1"/>
    <property type="molecule type" value="Genomic_DNA"/>
</dbReference>
<feature type="transmembrane region" description="Helical" evidence="2">
    <location>
        <begin position="146"/>
        <end position="165"/>
    </location>
</feature>
<feature type="region of interest" description="Disordered" evidence="1">
    <location>
        <begin position="1"/>
        <end position="46"/>
    </location>
</feature>
<sequence>MSPRPSRDMYSPLISSPLNPEGHADIKTPWPSSKRRRSNYGDLSPTQRLLVQKVEEMWNSANVPESNWSTDHSPASNQEKPRFALDGGSVRPSHKAHWEEGVEDQDFFSEDHDDCDGDEARRGLLSWSGDVFESRTRSLFDSTSRALLLAGFMCLGGCLPMWAFLNSGDVPGVWPLHQWTA</sequence>
<keyword evidence="2" id="KW-0472">Membrane</keyword>
<reference evidence="3" key="1">
    <citation type="journal article" date="2021" name="Nat. Commun.">
        <title>Genetic determinants of endophytism in the Arabidopsis root mycobiome.</title>
        <authorList>
            <person name="Mesny F."/>
            <person name="Miyauchi S."/>
            <person name="Thiergart T."/>
            <person name="Pickel B."/>
            <person name="Atanasova L."/>
            <person name="Karlsson M."/>
            <person name="Huettel B."/>
            <person name="Barry K.W."/>
            <person name="Haridas S."/>
            <person name="Chen C."/>
            <person name="Bauer D."/>
            <person name="Andreopoulos W."/>
            <person name="Pangilinan J."/>
            <person name="LaButti K."/>
            <person name="Riley R."/>
            <person name="Lipzen A."/>
            <person name="Clum A."/>
            <person name="Drula E."/>
            <person name="Henrissat B."/>
            <person name="Kohler A."/>
            <person name="Grigoriev I.V."/>
            <person name="Martin F.M."/>
            <person name="Hacquard S."/>
        </authorList>
    </citation>
    <scope>NUCLEOTIDE SEQUENCE</scope>
    <source>
        <strain evidence="3">MPI-CAGE-AT-0016</strain>
    </source>
</reference>
<keyword evidence="4" id="KW-1185">Reference proteome</keyword>
<gene>
    <name evidence="3" type="ORF">B0T11DRAFT_11124</name>
</gene>
<proteinExistence type="predicted"/>
<organism evidence="3 4">
    <name type="scientific">Plectosphaerella cucumerina</name>
    <dbReference type="NCBI Taxonomy" id="40658"/>
    <lineage>
        <taxon>Eukaryota</taxon>
        <taxon>Fungi</taxon>
        <taxon>Dikarya</taxon>
        <taxon>Ascomycota</taxon>
        <taxon>Pezizomycotina</taxon>
        <taxon>Sordariomycetes</taxon>
        <taxon>Hypocreomycetidae</taxon>
        <taxon>Glomerellales</taxon>
        <taxon>Plectosphaerellaceae</taxon>
        <taxon>Plectosphaerella</taxon>
    </lineage>
</organism>
<keyword evidence="2" id="KW-0812">Transmembrane</keyword>
<dbReference type="AlphaFoldDB" id="A0A8K0TTG9"/>
<evidence type="ECO:0000256" key="2">
    <source>
        <dbReference type="SAM" id="Phobius"/>
    </source>
</evidence>
<evidence type="ECO:0000256" key="1">
    <source>
        <dbReference type="SAM" id="MobiDB-lite"/>
    </source>
</evidence>
<comment type="caution">
    <text evidence="3">The sequence shown here is derived from an EMBL/GenBank/DDBJ whole genome shotgun (WGS) entry which is preliminary data.</text>
</comment>
<feature type="region of interest" description="Disordered" evidence="1">
    <location>
        <begin position="62"/>
        <end position="96"/>
    </location>
</feature>
<dbReference type="OrthoDB" id="10279608at2759"/>
<keyword evidence="2" id="KW-1133">Transmembrane helix</keyword>
<protein>
    <submittedName>
        <fullName evidence="3">Uncharacterized protein</fullName>
    </submittedName>
</protein>
<name>A0A8K0TTG9_9PEZI</name>
<evidence type="ECO:0000313" key="3">
    <source>
        <dbReference type="EMBL" id="KAH7375621.1"/>
    </source>
</evidence>